<reference evidence="1" key="1">
    <citation type="submission" date="2023-03" db="UniProtKB">
        <authorList>
            <consortium name="EnsemblPlants"/>
        </authorList>
    </citation>
    <scope>IDENTIFICATION</scope>
</reference>
<sequence length="33" mass="3867">MIIGQRMYEVVISDTWPKNVPWSSGKKNVCRED</sequence>
<accession>A0A9I9ECA4</accession>
<evidence type="ECO:0000313" key="1">
    <source>
        <dbReference type="EnsemblPlants" id="MELO3C031797.2.1"/>
    </source>
</evidence>
<dbReference type="AlphaFoldDB" id="A0A9I9ECA4"/>
<dbReference type="EnsemblPlants" id="MELO3C031797.2.1">
    <property type="protein sequence ID" value="MELO3C031797.2.1"/>
    <property type="gene ID" value="MELO3C031797.2"/>
</dbReference>
<protein>
    <submittedName>
        <fullName evidence="1">Uncharacterized protein</fullName>
    </submittedName>
</protein>
<name>A0A9I9ECA4_CUCME</name>
<proteinExistence type="predicted"/>
<organism evidence="1">
    <name type="scientific">Cucumis melo</name>
    <name type="common">Muskmelon</name>
    <dbReference type="NCBI Taxonomy" id="3656"/>
    <lineage>
        <taxon>Eukaryota</taxon>
        <taxon>Viridiplantae</taxon>
        <taxon>Streptophyta</taxon>
        <taxon>Embryophyta</taxon>
        <taxon>Tracheophyta</taxon>
        <taxon>Spermatophyta</taxon>
        <taxon>Magnoliopsida</taxon>
        <taxon>eudicotyledons</taxon>
        <taxon>Gunneridae</taxon>
        <taxon>Pentapetalae</taxon>
        <taxon>rosids</taxon>
        <taxon>fabids</taxon>
        <taxon>Cucurbitales</taxon>
        <taxon>Cucurbitaceae</taxon>
        <taxon>Benincaseae</taxon>
        <taxon>Cucumis</taxon>
    </lineage>
</organism>
<dbReference type="Gramene" id="MELO3C031797.2.1">
    <property type="protein sequence ID" value="MELO3C031797.2.1"/>
    <property type="gene ID" value="MELO3C031797.2"/>
</dbReference>